<evidence type="ECO:0000256" key="7">
    <source>
        <dbReference type="SAM" id="MobiDB-lite"/>
    </source>
</evidence>
<comment type="caution">
    <text evidence="9">The sequence shown here is derived from an EMBL/GenBank/DDBJ whole genome shotgun (WGS) entry which is preliminary data.</text>
</comment>
<reference evidence="9 10" key="1">
    <citation type="journal article" date="2018" name="Nat. Ecol. Evol.">
        <title>Shark genomes provide insights into elasmobranch evolution and the origin of vertebrates.</title>
        <authorList>
            <person name="Hara Y"/>
            <person name="Yamaguchi K"/>
            <person name="Onimaru K"/>
            <person name="Kadota M"/>
            <person name="Koyanagi M"/>
            <person name="Keeley SD"/>
            <person name="Tatsumi K"/>
            <person name="Tanaka K"/>
            <person name="Motone F"/>
            <person name="Kageyama Y"/>
            <person name="Nozu R"/>
            <person name="Adachi N"/>
            <person name="Nishimura O"/>
            <person name="Nakagawa R"/>
            <person name="Tanegashima C"/>
            <person name="Kiyatake I"/>
            <person name="Matsumoto R"/>
            <person name="Murakumo K"/>
            <person name="Nishida K"/>
            <person name="Terakita A"/>
            <person name="Kuratani S"/>
            <person name="Sato K"/>
            <person name="Hyodo S Kuraku.S."/>
        </authorList>
    </citation>
    <scope>NUCLEOTIDE SEQUENCE [LARGE SCALE GENOMIC DNA]</scope>
</reference>
<feature type="region of interest" description="Disordered" evidence="7">
    <location>
        <begin position="290"/>
        <end position="324"/>
    </location>
</feature>
<evidence type="ECO:0000256" key="1">
    <source>
        <dbReference type="ARBA" id="ARBA00004123"/>
    </source>
</evidence>
<feature type="domain" description="HTH psq-type" evidence="8">
    <location>
        <begin position="479"/>
        <end position="531"/>
    </location>
</feature>
<sequence length="564" mass="63437">MASHSQQCSIERRGFRQELDSWRHKLIHCVGFESILEGLFGSKLLKDISLFEDCEPTGVSDWSFDENCLFCCMRREKVKEHLVSLDQPKLKVGERTFSRQEETKINHFEKQAEEFLNAVFQRKDSPWVVDSNIPLVAREIMHRMIRQFAAEYTSKTSTSQDSIVLTSTKDQSASKTPVLGASALNPVLSKLLMADQDRPLDLTIKKSNLESDNQDGVLDLSTKKNPSARSVSTDKTLGCSTSTVLAKGRPVRAGQQQLDGESQSLEGALPKSLRSIQSVTQGDYGSSVILKIPATRSSQKNEEPVRRSEPSTLPNLGPTSQHRGQHLVLAREAPWAKPHYEFNLEHVKFRGNDISSDTEEPPLHQVMFQRGSVQTKHGKKDQGHSTSVDLKIPQVRGMDLSCETNVTNHYSPLLMNSQIESALHRKLRVILPKQNLWHRKGVMSLADEGHDSWGSDAEQPTSSKQQATSDQEGDLKQPRKKRGRYRQYNSEILEEAITVVMNGKMSVSKAQSTYGIPHSTLEYKVKERLGTLKNPPKKKLKLLTPEPQELDDELEHSPSNSKVE</sequence>
<dbReference type="GO" id="GO:0006357">
    <property type="term" value="P:regulation of transcription by RNA polymerase II"/>
    <property type="evidence" value="ECO:0007669"/>
    <property type="project" value="TreeGrafter"/>
</dbReference>
<dbReference type="OrthoDB" id="9941983at2759"/>
<organism evidence="9 10">
    <name type="scientific">Chiloscyllium punctatum</name>
    <name type="common">Brownbanded bambooshark</name>
    <name type="synonym">Hemiscyllium punctatum</name>
    <dbReference type="NCBI Taxonomy" id="137246"/>
    <lineage>
        <taxon>Eukaryota</taxon>
        <taxon>Metazoa</taxon>
        <taxon>Chordata</taxon>
        <taxon>Craniata</taxon>
        <taxon>Vertebrata</taxon>
        <taxon>Chondrichthyes</taxon>
        <taxon>Elasmobranchii</taxon>
        <taxon>Galeomorphii</taxon>
        <taxon>Galeoidea</taxon>
        <taxon>Orectolobiformes</taxon>
        <taxon>Hemiscylliidae</taxon>
        <taxon>Chiloscyllium</taxon>
    </lineage>
</organism>
<dbReference type="Proteomes" id="UP000287033">
    <property type="component" value="Unassembled WGS sequence"/>
</dbReference>
<evidence type="ECO:0000259" key="8">
    <source>
        <dbReference type="PROSITE" id="PS50960"/>
    </source>
</evidence>
<dbReference type="InterPro" id="IPR009057">
    <property type="entry name" value="Homeodomain-like_sf"/>
</dbReference>
<evidence type="ECO:0000313" key="10">
    <source>
        <dbReference type="Proteomes" id="UP000287033"/>
    </source>
</evidence>
<evidence type="ECO:0000256" key="3">
    <source>
        <dbReference type="ARBA" id="ARBA00023125"/>
    </source>
</evidence>
<dbReference type="AlphaFoldDB" id="A0A401SRL8"/>
<dbReference type="FunFam" id="1.10.10.60:FF:000019">
    <property type="entry name" value="Ligand-dependent corepressor isoform 1"/>
    <property type="match status" value="1"/>
</dbReference>
<feature type="region of interest" description="Disordered" evidence="7">
    <location>
        <begin position="213"/>
        <end position="235"/>
    </location>
</feature>
<accession>A0A401SRL8</accession>
<gene>
    <name evidence="9" type="ORF">chiPu_0011504</name>
</gene>
<dbReference type="PROSITE" id="PS50960">
    <property type="entry name" value="HTH_PSQ"/>
    <property type="match status" value="1"/>
</dbReference>
<evidence type="ECO:0000256" key="4">
    <source>
        <dbReference type="ARBA" id="ARBA00023163"/>
    </source>
</evidence>
<feature type="DNA-binding region" description="H-T-H motif" evidence="6">
    <location>
        <begin position="507"/>
        <end position="527"/>
    </location>
</feature>
<proteinExistence type="predicted"/>
<feature type="region of interest" description="Disordered" evidence="7">
    <location>
        <begin position="532"/>
        <end position="564"/>
    </location>
</feature>
<dbReference type="GO" id="GO:0005634">
    <property type="term" value="C:nucleus"/>
    <property type="evidence" value="ECO:0007669"/>
    <property type="project" value="UniProtKB-SubCell"/>
</dbReference>
<evidence type="ECO:0000256" key="6">
    <source>
        <dbReference type="PROSITE-ProRule" id="PRU00320"/>
    </source>
</evidence>
<dbReference type="GO" id="GO:0003677">
    <property type="term" value="F:DNA binding"/>
    <property type="evidence" value="ECO:0007669"/>
    <property type="project" value="UniProtKB-UniRule"/>
</dbReference>
<feature type="compositionally biased region" description="Polar residues" evidence="7">
    <location>
        <begin position="310"/>
        <end position="322"/>
    </location>
</feature>
<dbReference type="STRING" id="137246.A0A401SRL8"/>
<keyword evidence="3 6" id="KW-0238">DNA-binding</keyword>
<dbReference type="Pfam" id="PF05225">
    <property type="entry name" value="HTH_psq"/>
    <property type="match status" value="1"/>
</dbReference>
<dbReference type="Gene3D" id="1.10.10.60">
    <property type="entry name" value="Homeodomain-like"/>
    <property type="match status" value="1"/>
</dbReference>
<dbReference type="OMA" id="KAQHHHN"/>
<feature type="compositionally biased region" description="Polar residues" evidence="7">
    <location>
        <begin position="458"/>
        <end position="470"/>
    </location>
</feature>
<protein>
    <recommendedName>
        <fullName evidence="8">HTH psq-type domain-containing protein</fullName>
    </recommendedName>
</protein>
<dbReference type="SUPFAM" id="SSF46689">
    <property type="entry name" value="Homeodomain-like"/>
    <property type="match status" value="1"/>
</dbReference>
<name>A0A401SRL8_CHIPU</name>
<feature type="compositionally biased region" description="Polar residues" evidence="7">
    <location>
        <begin position="223"/>
        <end position="235"/>
    </location>
</feature>
<evidence type="ECO:0000256" key="2">
    <source>
        <dbReference type="ARBA" id="ARBA00023015"/>
    </source>
</evidence>
<keyword evidence="10" id="KW-1185">Reference proteome</keyword>
<dbReference type="EMBL" id="BEZZ01000482">
    <property type="protein sequence ID" value="GCC33037.1"/>
    <property type="molecule type" value="Genomic_DNA"/>
</dbReference>
<evidence type="ECO:0000313" key="9">
    <source>
        <dbReference type="EMBL" id="GCC33037.1"/>
    </source>
</evidence>
<keyword evidence="5 6" id="KW-0539">Nucleus</keyword>
<evidence type="ECO:0000256" key="5">
    <source>
        <dbReference type="ARBA" id="ARBA00023242"/>
    </source>
</evidence>
<dbReference type="PANTHER" id="PTHR21545:SF14">
    <property type="entry name" value="LIGAND-DEPENDENT COREPRESSOR"/>
    <property type="match status" value="1"/>
</dbReference>
<dbReference type="PANTHER" id="PTHR21545">
    <property type="entry name" value="TRANSCRIPTION FACTOR MLR1/2"/>
    <property type="match status" value="1"/>
</dbReference>
<keyword evidence="4" id="KW-0804">Transcription</keyword>
<comment type="subcellular location">
    <subcellularLocation>
        <location evidence="1 6">Nucleus</location>
    </subcellularLocation>
</comment>
<feature type="region of interest" description="Disordered" evidence="7">
    <location>
        <begin position="448"/>
        <end position="487"/>
    </location>
</feature>
<feature type="compositionally biased region" description="Basic and acidic residues" evidence="7">
    <location>
        <begin position="299"/>
        <end position="309"/>
    </location>
</feature>
<dbReference type="InterPro" id="IPR007889">
    <property type="entry name" value="HTH_Psq"/>
</dbReference>
<keyword evidence="2" id="KW-0805">Transcription regulation</keyword>